<dbReference type="SMART" id="SM00564">
    <property type="entry name" value="PQQ"/>
    <property type="match status" value="7"/>
</dbReference>
<name>A0ABP8BTB2_9ACTN</name>
<dbReference type="SMART" id="SM00220">
    <property type="entry name" value="S_TKc"/>
    <property type="match status" value="1"/>
</dbReference>
<dbReference type="PROSITE" id="PS00108">
    <property type="entry name" value="PROTEIN_KINASE_ST"/>
    <property type="match status" value="1"/>
</dbReference>
<dbReference type="Gene3D" id="3.30.200.20">
    <property type="entry name" value="Phosphorylase Kinase, domain 1"/>
    <property type="match status" value="1"/>
</dbReference>
<evidence type="ECO:0000313" key="9">
    <source>
        <dbReference type="Proteomes" id="UP001501710"/>
    </source>
</evidence>
<dbReference type="CDD" id="cd14014">
    <property type="entry name" value="STKc_PknB_like"/>
    <property type="match status" value="1"/>
</dbReference>
<keyword evidence="4 5" id="KW-0067">ATP-binding</keyword>
<feature type="region of interest" description="Disordered" evidence="6">
    <location>
        <begin position="298"/>
        <end position="358"/>
    </location>
</feature>
<keyword evidence="3" id="KW-0418">Kinase</keyword>
<evidence type="ECO:0000256" key="2">
    <source>
        <dbReference type="ARBA" id="ARBA00022741"/>
    </source>
</evidence>
<feature type="region of interest" description="Disordered" evidence="6">
    <location>
        <begin position="386"/>
        <end position="424"/>
    </location>
</feature>
<evidence type="ECO:0000313" key="8">
    <source>
        <dbReference type="EMBL" id="GAA4225393.1"/>
    </source>
</evidence>
<keyword evidence="2 5" id="KW-0547">Nucleotide-binding</keyword>
<accession>A0ABP8BTB2</accession>
<reference evidence="9" key="1">
    <citation type="journal article" date="2019" name="Int. J. Syst. Evol. Microbiol.">
        <title>The Global Catalogue of Microorganisms (GCM) 10K type strain sequencing project: providing services to taxonomists for standard genome sequencing and annotation.</title>
        <authorList>
            <consortium name="The Broad Institute Genomics Platform"/>
            <consortium name="The Broad Institute Genome Sequencing Center for Infectious Disease"/>
            <person name="Wu L."/>
            <person name="Ma J."/>
        </authorList>
    </citation>
    <scope>NUCLEOTIDE SEQUENCE [LARGE SCALE GENOMIC DNA]</scope>
    <source>
        <strain evidence="9">JCM 17440</strain>
    </source>
</reference>
<dbReference type="PANTHER" id="PTHR43289">
    <property type="entry name" value="MITOGEN-ACTIVATED PROTEIN KINASE KINASE KINASE 20-RELATED"/>
    <property type="match status" value="1"/>
</dbReference>
<evidence type="ECO:0000256" key="4">
    <source>
        <dbReference type="ARBA" id="ARBA00022840"/>
    </source>
</evidence>
<organism evidence="8 9">
    <name type="scientific">Actinomadura meridiana</name>
    <dbReference type="NCBI Taxonomy" id="559626"/>
    <lineage>
        <taxon>Bacteria</taxon>
        <taxon>Bacillati</taxon>
        <taxon>Actinomycetota</taxon>
        <taxon>Actinomycetes</taxon>
        <taxon>Streptosporangiales</taxon>
        <taxon>Thermomonosporaceae</taxon>
        <taxon>Actinomadura</taxon>
    </lineage>
</organism>
<dbReference type="Pfam" id="PF00069">
    <property type="entry name" value="Pkinase"/>
    <property type="match status" value="1"/>
</dbReference>
<keyword evidence="1" id="KW-0808">Transferase</keyword>
<gene>
    <name evidence="8" type="ORF">GCM10022254_07230</name>
</gene>
<dbReference type="InterPro" id="IPR011009">
    <property type="entry name" value="Kinase-like_dom_sf"/>
</dbReference>
<sequence>MRPLQRADPERVGPYRLLGRLGAGGMGVVYLGRSPSGRPVAVKVIQRRFAGQPRFAARFRREVTAARRVTGVFTAPVLDADPDAPTPWLVTAYLPGLSLREAVGRFGPLPPDAVRPLAAGLAEALADIHRAGVVHRDLKPGNVMLTAGGPRVIDFGIARPEDAVTITRAGAPLGTPGFMAPEQIRGERAGPAADVFALAATLAYAATGKEPFGDGTLESRDLRVLRGQADLAALTEPWLLDLLGACLALDPERRPSATNVLERLGPPDDEAASLLGTRWLPAPVAEEIDLRTAEAAPLREAPPPDDPGQAVNAASTSETDDGVPNTAPSAVNTSPSGLVRPGVTHPDGASPGVAPPQPRVGRRALVVAGAGLLTIGGLGALAWRLTGDDGRGPSGGAKSGPRGSGTSPTPQGPPPTGTSGWARRVSKPKRYLSIVAADDGLVLANGDDGNEILRVLRASTGKVVWTRDGGSNAVSHRGVTYLSLDEAQRVSAVRTATGKTLWTYDPSNYPRDRTPSTNIAVVDAAVVFGSSAIMALNPATGRPRWESNLSGNQGIAAVGDLVVVPASTALMGLDATTGKTRWKYPMDYPAYQLIADGMAYATDRFGTQHAVRADTGAPAWQRRGVGGWSSDAGGGRLYVEARDGEVLALDAATGRQLWSRALLAQLRDDPRGQATALRLAGPTLYVACTDGVLYALNTADGRIQWTYGADESNRTPPATVGGLVFIATPDGRVRAITPPSARPSSGPPPNGGPRATP</sequence>
<feature type="domain" description="Protein kinase" evidence="7">
    <location>
        <begin position="15"/>
        <end position="280"/>
    </location>
</feature>
<dbReference type="InterPro" id="IPR008271">
    <property type="entry name" value="Ser/Thr_kinase_AS"/>
</dbReference>
<evidence type="ECO:0000256" key="5">
    <source>
        <dbReference type="PROSITE-ProRule" id="PRU10141"/>
    </source>
</evidence>
<feature type="compositionally biased region" description="Low complexity" evidence="6">
    <location>
        <begin position="399"/>
        <end position="409"/>
    </location>
</feature>
<dbReference type="Pfam" id="PF13360">
    <property type="entry name" value="PQQ_2"/>
    <property type="match status" value="3"/>
</dbReference>
<dbReference type="EMBL" id="BAABAS010000003">
    <property type="protein sequence ID" value="GAA4225393.1"/>
    <property type="molecule type" value="Genomic_DNA"/>
</dbReference>
<keyword evidence="9" id="KW-1185">Reference proteome</keyword>
<proteinExistence type="predicted"/>
<dbReference type="InterPro" id="IPR000719">
    <property type="entry name" value="Prot_kinase_dom"/>
</dbReference>
<comment type="caution">
    <text evidence="8">The sequence shown here is derived from an EMBL/GenBank/DDBJ whole genome shotgun (WGS) entry which is preliminary data.</text>
</comment>
<dbReference type="SUPFAM" id="SSF50998">
    <property type="entry name" value="Quinoprotein alcohol dehydrogenase-like"/>
    <property type="match status" value="1"/>
</dbReference>
<dbReference type="Gene3D" id="2.130.10.10">
    <property type="entry name" value="YVTN repeat-like/Quinoprotein amine dehydrogenase"/>
    <property type="match status" value="2"/>
</dbReference>
<dbReference type="InterPro" id="IPR011047">
    <property type="entry name" value="Quinoprotein_ADH-like_sf"/>
</dbReference>
<dbReference type="PROSITE" id="PS50011">
    <property type="entry name" value="PROTEIN_KINASE_DOM"/>
    <property type="match status" value="1"/>
</dbReference>
<evidence type="ECO:0000259" key="7">
    <source>
        <dbReference type="PROSITE" id="PS50011"/>
    </source>
</evidence>
<protein>
    <recommendedName>
        <fullName evidence="7">Protein kinase domain-containing protein</fullName>
    </recommendedName>
</protein>
<dbReference type="InterPro" id="IPR017441">
    <property type="entry name" value="Protein_kinase_ATP_BS"/>
</dbReference>
<dbReference type="Gene3D" id="1.10.510.10">
    <property type="entry name" value="Transferase(Phosphotransferase) domain 1"/>
    <property type="match status" value="1"/>
</dbReference>
<dbReference type="PANTHER" id="PTHR43289:SF34">
    <property type="entry name" value="SERINE_THREONINE-PROTEIN KINASE YBDM-RELATED"/>
    <property type="match status" value="1"/>
</dbReference>
<feature type="binding site" evidence="5">
    <location>
        <position position="43"/>
    </location>
    <ligand>
        <name>ATP</name>
        <dbReference type="ChEBI" id="CHEBI:30616"/>
    </ligand>
</feature>
<feature type="compositionally biased region" description="Pro residues" evidence="6">
    <location>
        <begin position="745"/>
        <end position="757"/>
    </location>
</feature>
<dbReference type="Proteomes" id="UP001501710">
    <property type="component" value="Unassembled WGS sequence"/>
</dbReference>
<feature type="compositionally biased region" description="Polar residues" evidence="6">
    <location>
        <begin position="326"/>
        <end position="336"/>
    </location>
</feature>
<dbReference type="InterPro" id="IPR018391">
    <property type="entry name" value="PQQ_b-propeller_rpt"/>
</dbReference>
<dbReference type="PROSITE" id="PS00107">
    <property type="entry name" value="PROTEIN_KINASE_ATP"/>
    <property type="match status" value="1"/>
</dbReference>
<dbReference type="SUPFAM" id="SSF56112">
    <property type="entry name" value="Protein kinase-like (PK-like)"/>
    <property type="match status" value="1"/>
</dbReference>
<dbReference type="InterPro" id="IPR015943">
    <property type="entry name" value="WD40/YVTN_repeat-like_dom_sf"/>
</dbReference>
<dbReference type="InterPro" id="IPR002372">
    <property type="entry name" value="PQQ_rpt_dom"/>
</dbReference>
<evidence type="ECO:0000256" key="1">
    <source>
        <dbReference type="ARBA" id="ARBA00022679"/>
    </source>
</evidence>
<feature type="region of interest" description="Disordered" evidence="6">
    <location>
        <begin position="735"/>
        <end position="757"/>
    </location>
</feature>
<evidence type="ECO:0000256" key="3">
    <source>
        <dbReference type="ARBA" id="ARBA00022777"/>
    </source>
</evidence>
<evidence type="ECO:0000256" key="6">
    <source>
        <dbReference type="SAM" id="MobiDB-lite"/>
    </source>
</evidence>